<dbReference type="EMBL" id="MEHJ01000001">
    <property type="protein sequence ID" value="OEJ29965.1"/>
    <property type="molecule type" value="Genomic_DNA"/>
</dbReference>
<dbReference type="Proteomes" id="UP000095759">
    <property type="component" value="Unassembled WGS sequence"/>
</dbReference>
<dbReference type="GO" id="GO:0003677">
    <property type="term" value="F:DNA binding"/>
    <property type="evidence" value="ECO:0007669"/>
    <property type="project" value="InterPro"/>
</dbReference>
<keyword evidence="3" id="KW-1185">Reference proteome</keyword>
<comment type="caution">
    <text evidence="2">The sequence shown here is derived from an EMBL/GenBank/DDBJ whole genome shotgun (WGS) entry which is preliminary data.</text>
</comment>
<gene>
    <name evidence="2" type="ORF">AS594_36220</name>
</gene>
<dbReference type="InterPro" id="IPR013762">
    <property type="entry name" value="Integrase-like_cat_sf"/>
</dbReference>
<evidence type="ECO:0000313" key="2">
    <source>
        <dbReference type="EMBL" id="OEJ29965.1"/>
    </source>
</evidence>
<sequence>MKGVLSYIEGPRAAAVRRAQAAGRYERVKGKRLVLAVHGTEAVTLEGARGGVEERLWNEVGPRTRLRLFRRTDQGLEPVALWLNEDGLPRDGRGWEHTFAVANERIAALGLEHFSCTAHMLRHSFALKWYAIGKLVQAARLGHLSETEWMDFREQFGDTWHLVQTMIGHRRVETTKEVYLEPFRSLDVEILLAHADGFPLEVFMANVFTGHPRVRTDPLAESS</sequence>
<dbReference type="AlphaFoldDB" id="A0A1E5PKJ5"/>
<keyword evidence="1" id="KW-0233">DNA recombination</keyword>
<dbReference type="SUPFAM" id="SSF56349">
    <property type="entry name" value="DNA breaking-rejoining enzymes"/>
    <property type="match status" value="1"/>
</dbReference>
<evidence type="ECO:0000256" key="1">
    <source>
        <dbReference type="ARBA" id="ARBA00023172"/>
    </source>
</evidence>
<protein>
    <submittedName>
        <fullName evidence="2">Uncharacterized protein</fullName>
    </submittedName>
</protein>
<accession>A0A1E5PKJ5</accession>
<evidence type="ECO:0000313" key="3">
    <source>
        <dbReference type="Proteomes" id="UP000095759"/>
    </source>
</evidence>
<dbReference type="Gene3D" id="1.10.443.10">
    <property type="entry name" value="Intergrase catalytic core"/>
    <property type="match status" value="1"/>
</dbReference>
<dbReference type="InterPro" id="IPR011010">
    <property type="entry name" value="DNA_brk_join_enz"/>
</dbReference>
<organism evidence="2 3">
    <name type="scientific">Streptomyces agglomeratus</name>
    <dbReference type="NCBI Taxonomy" id="285458"/>
    <lineage>
        <taxon>Bacteria</taxon>
        <taxon>Bacillati</taxon>
        <taxon>Actinomycetota</taxon>
        <taxon>Actinomycetes</taxon>
        <taxon>Kitasatosporales</taxon>
        <taxon>Streptomycetaceae</taxon>
        <taxon>Streptomyces</taxon>
    </lineage>
</organism>
<dbReference type="OrthoDB" id="4020134at2"/>
<name>A0A1E5PKJ5_9ACTN</name>
<proteinExistence type="predicted"/>
<reference evidence="2 3" key="1">
    <citation type="submission" date="2016-08" db="EMBL/GenBank/DDBJ databases">
        <title>Complete genome sequence of Streptomyces agglomeratus strain 6-3-2, a novel anti-MRSA actinomycete isolated from Wuli of Tebit, China.</title>
        <authorList>
            <person name="Chen X."/>
        </authorList>
    </citation>
    <scope>NUCLEOTIDE SEQUENCE [LARGE SCALE GENOMIC DNA]</scope>
    <source>
        <strain evidence="2 3">6-3-2</strain>
    </source>
</reference>
<dbReference type="GO" id="GO:0006310">
    <property type="term" value="P:DNA recombination"/>
    <property type="evidence" value="ECO:0007669"/>
    <property type="project" value="UniProtKB-KW"/>
</dbReference>
<dbReference type="GO" id="GO:0015074">
    <property type="term" value="P:DNA integration"/>
    <property type="evidence" value="ECO:0007669"/>
    <property type="project" value="InterPro"/>
</dbReference>